<dbReference type="EMBL" id="RQZA01000001">
    <property type="protein sequence ID" value="RRD32593.1"/>
    <property type="molecule type" value="Genomic_DNA"/>
</dbReference>
<evidence type="ECO:0000313" key="3">
    <source>
        <dbReference type="Proteomes" id="UP000281771"/>
    </source>
</evidence>
<name>A0A3P1VJL3_9STRE</name>
<evidence type="ECO:0000313" key="2">
    <source>
        <dbReference type="EMBL" id="RRD32593.1"/>
    </source>
</evidence>
<sequence>MKTFQLKQEFWSLGGRFNISDETGMPYYQCEGSLFRVPKRFTITDMQGNLVSQIEKEFLTFLPKFKVNLACGESFFVRKEWTLFKPRYRIDNLNMVIQGDFWDMDFDLVRDGQLVARISQEWFRLTSTYNIEVYDDSYADLVISLVVAIDYVKAMEASSTNGS</sequence>
<proteinExistence type="inferred from homology"/>
<evidence type="ECO:0008006" key="4">
    <source>
        <dbReference type="Google" id="ProtNLM"/>
    </source>
</evidence>
<dbReference type="AlphaFoldDB" id="A0A3P1VJL3"/>
<gene>
    <name evidence="2" type="ORF">EII38_02320</name>
</gene>
<evidence type="ECO:0000256" key="1">
    <source>
        <dbReference type="ARBA" id="ARBA00005437"/>
    </source>
</evidence>
<organism evidence="2 3">
    <name type="scientific">Streptococcus minor</name>
    <dbReference type="NCBI Taxonomy" id="229549"/>
    <lineage>
        <taxon>Bacteria</taxon>
        <taxon>Bacillati</taxon>
        <taxon>Bacillota</taxon>
        <taxon>Bacilli</taxon>
        <taxon>Lactobacillales</taxon>
        <taxon>Streptococcaceae</taxon>
        <taxon>Streptococcus</taxon>
    </lineage>
</organism>
<dbReference type="InterPro" id="IPR007612">
    <property type="entry name" value="LOR"/>
</dbReference>
<protein>
    <recommendedName>
        <fullName evidence="4">UDP-N-acetylenolpyruvoylglucosamine reductase</fullName>
    </recommendedName>
</protein>
<dbReference type="RefSeq" id="WP_124775703.1">
    <property type="nucleotide sequence ID" value="NZ_RQZA01000001.1"/>
</dbReference>
<dbReference type="Proteomes" id="UP000281771">
    <property type="component" value="Unassembled WGS sequence"/>
</dbReference>
<dbReference type="InterPro" id="IPR025659">
    <property type="entry name" value="Tubby-like_C"/>
</dbReference>
<dbReference type="SUPFAM" id="SSF54518">
    <property type="entry name" value="Tubby C-terminal domain-like"/>
    <property type="match status" value="1"/>
</dbReference>
<dbReference type="Gene3D" id="2.40.160.200">
    <property type="entry name" value="LURP1-related"/>
    <property type="match status" value="1"/>
</dbReference>
<dbReference type="STRING" id="1123309.GCA_000377005_01674"/>
<comment type="similarity">
    <text evidence="1">Belongs to the LOR family.</text>
</comment>
<dbReference type="InterPro" id="IPR038595">
    <property type="entry name" value="LOR_sf"/>
</dbReference>
<keyword evidence="3" id="KW-1185">Reference proteome</keyword>
<dbReference type="Pfam" id="PF04525">
    <property type="entry name" value="LOR"/>
    <property type="match status" value="1"/>
</dbReference>
<reference evidence="2 3" key="1">
    <citation type="submission" date="2018-11" db="EMBL/GenBank/DDBJ databases">
        <title>Genomes From Bacteria Associated with the Canine Oral Cavity: a Test Case for Automated Genome-Based Taxonomic Assignment.</title>
        <authorList>
            <person name="Coil D.A."/>
            <person name="Jospin G."/>
            <person name="Darling A.E."/>
            <person name="Wallis C."/>
            <person name="Davis I.J."/>
            <person name="Harris S."/>
            <person name="Eisen J.A."/>
            <person name="Holcombe L.J."/>
            <person name="O'Flynn C."/>
        </authorList>
    </citation>
    <scope>NUCLEOTIDE SEQUENCE [LARGE SCALE GENOMIC DNA]</scope>
    <source>
        <strain evidence="2 3">OH4621_COT-116</strain>
    </source>
</reference>
<accession>A0A3P1VJL3</accession>
<comment type="caution">
    <text evidence="2">The sequence shown here is derived from an EMBL/GenBank/DDBJ whole genome shotgun (WGS) entry which is preliminary data.</text>
</comment>